<evidence type="ECO:0000256" key="2">
    <source>
        <dbReference type="ARBA" id="ARBA00022448"/>
    </source>
</evidence>
<protein>
    <submittedName>
        <fullName evidence="6">ABC transporter ATP-binding protein</fullName>
    </submittedName>
</protein>
<dbReference type="GO" id="GO:0005524">
    <property type="term" value="F:ATP binding"/>
    <property type="evidence" value="ECO:0007669"/>
    <property type="project" value="UniProtKB-KW"/>
</dbReference>
<organism evidence="6 7">
    <name type="scientific">Hyphobacterium marinum</name>
    <dbReference type="NCBI Taxonomy" id="3116574"/>
    <lineage>
        <taxon>Bacteria</taxon>
        <taxon>Pseudomonadati</taxon>
        <taxon>Pseudomonadota</taxon>
        <taxon>Alphaproteobacteria</taxon>
        <taxon>Maricaulales</taxon>
        <taxon>Maricaulaceae</taxon>
        <taxon>Hyphobacterium</taxon>
    </lineage>
</organism>
<dbReference type="InterPro" id="IPR027417">
    <property type="entry name" value="P-loop_NTPase"/>
</dbReference>
<dbReference type="PROSITE" id="PS00211">
    <property type="entry name" value="ABC_TRANSPORTER_1"/>
    <property type="match status" value="1"/>
</dbReference>
<gene>
    <name evidence="6" type="ORF">V0U35_07330</name>
</gene>
<dbReference type="InterPro" id="IPR003593">
    <property type="entry name" value="AAA+_ATPase"/>
</dbReference>
<dbReference type="PANTHER" id="PTHR46743">
    <property type="entry name" value="TEICHOIC ACIDS EXPORT ATP-BINDING PROTEIN TAGH"/>
    <property type="match status" value="1"/>
</dbReference>
<dbReference type="InterPro" id="IPR015860">
    <property type="entry name" value="ABC_transpr_TagH-like"/>
</dbReference>
<dbReference type="SUPFAM" id="SSF52540">
    <property type="entry name" value="P-loop containing nucleoside triphosphate hydrolases"/>
    <property type="match status" value="1"/>
</dbReference>
<keyword evidence="2" id="KW-0813">Transport</keyword>
<reference evidence="6 7" key="1">
    <citation type="submission" date="2024-01" db="EMBL/GenBank/DDBJ databases">
        <title>Hyphobacterium bacterium isolated from marine sediment.</title>
        <authorList>
            <person name="Zhao S."/>
        </authorList>
    </citation>
    <scope>NUCLEOTIDE SEQUENCE [LARGE SCALE GENOMIC DNA]</scope>
    <source>
        <strain evidence="6 7">Y60-23</strain>
    </source>
</reference>
<accession>A0ABU7LYF8</accession>
<dbReference type="Pfam" id="PF00005">
    <property type="entry name" value="ABC_tran"/>
    <property type="match status" value="1"/>
</dbReference>
<comment type="caution">
    <text evidence="6">The sequence shown here is derived from an EMBL/GenBank/DDBJ whole genome shotgun (WGS) entry which is preliminary data.</text>
</comment>
<dbReference type="PANTHER" id="PTHR46743:SF2">
    <property type="entry name" value="TEICHOIC ACIDS EXPORT ATP-BINDING PROTEIN TAGH"/>
    <property type="match status" value="1"/>
</dbReference>
<proteinExistence type="inferred from homology"/>
<evidence type="ECO:0000313" key="6">
    <source>
        <dbReference type="EMBL" id="MEE2566491.1"/>
    </source>
</evidence>
<evidence type="ECO:0000256" key="1">
    <source>
        <dbReference type="ARBA" id="ARBA00005417"/>
    </source>
</evidence>
<dbReference type="SMART" id="SM00382">
    <property type="entry name" value="AAA"/>
    <property type="match status" value="1"/>
</dbReference>
<dbReference type="RefSeq" id="WP_330196031.1">
    <property type="nucleotide sequence ID" value="NZ_JAZDRO010000002.1"/>
</dbReference>
<sequence>MTRIALDAVSLRYPVFSSEKGLETPDGTAQLKQARFGGRYVQALDDISFTLERGDRLGIIGRNGSGKSTLLRVLAGIFPPHDGTVEIDGRVAALLNIGLGMRIEATGERNIILRGLISGLSRREAEARVEEIADFAELGDYIKLPVRTYSSGMAMRLNFAIATAFDPEILLLDEWIGAGDEAFGKKVQARMKSLVGAAGIVVLASHNAELIERSCNRALWLDQGRARAIGDIAEVMDVYRAG</sequence>
<dbReference type="EMBL" id="JAZDRO010000002">
    <property type="protein sequence ID" value="MEE2566491.1"/>
    <property type="molecule type" value="Genomic_DNA"/>
</dbReference>
<dbReference type="InterPro" id="IPR050683">
    <property type="entry name" value="Bact_Polysacc_Export_ATP-bd"/>
</dbReference>
<evidence type="ECO:0000313" key="7">
    <source>
        <dbReference type="Proteomes" id="UP001310692"/>
    </source>
</evidence>
<keyword evidence="3" id="KW-0547">Nucleotide-binding</keyword>
<dbReference type="PROSITE" id="PS50893">
    <property type="entry name" value="ABC_TRANSPORTER_2"/>
    <property type="match status" value="1"/>
</dbReference>
<keyword evidence="4 6" id="KW-0067">ATP-binding</keyword>
<evidence type="ECO:0000256" key="4">
    <source>
        <dbReference type="ARBA" id="ARBA00022840"/>
    </source>
</evidence>
<dbReference type="InterPro" id="IPR017871">
    <property type="entry name" value="ABC_transporter-like_CS"/>
</dbReference>
<keyword evidence="7" id="KW-1185">Reference proteome</keyword>
<name>A0ABU7LYF8_9PROT</name>
<comment type="similarity">
    <text evidence="1">Belongs to the ABC transporter superfamily.</text>
</comment>
<dbReference type="InterPro" id="IPR003439">
    <property type="entry name" value="ABC_transporter-like_ATP-bd"/>
</dbReference>
<dbReference type="CDD" id="cd03220">
    <property type="entry name" value="ABC_KpsT_Wzt"/>
    <property type="match status" value="1"/>
</dbReference>
<dbReference type="Gene3D" id="3.40.50.300">
    <property type="entry name" value="P-loop containing nucleotide triphosphate hydrolases"/>
    <property type="match status" value="1"/>
</dbReference>
<evidence type="ECO:0000259" key="5">
    <source>
        <dbReference type="PROSITE" id="PS50893"/>
    </source>
</evidence>
<feature type="domain" description="ABC transporter" evidence="5">
    <location>
        <begin position="29"/>
        <end position="241"/>
    </location>
</feature>
<evidence type="ECO:0000256" key="3">
    <source>
        <dbReference type="ARBA" id="ARBA00022741"/>
    </source>
</evidence>
<dbReference type="Proteomes" id="UP001310692">
    <property type="component" value="Unassembled WGS sequence"/>
</dbReference>